<reference evidence="2 3" key="1">
    <citation type="journal article" date="2019" name="Int. J. Syst. Evol. Microbiol.">
        <title>The Global Catalogue of Microorganisms (GCM) 10K type strain sequencing project: providing services to taxonomists for standard genome sequencing and annotation.</title>
        <authorList>
            <consortium name="The Broad Institute Genomics Platform"/>
            <consortium name="The Broad Institute Genome Sequencing Center for Infectious Disease"/>
            <person name="Wu L."/>
            <person name="Ma J."/>
        </authorList>
    </citation>
    <scope>NUCLEOTIDE SEQUENCE [LARGE SCALE GENOMIC DNA]</scope>
    <source>
        <strain evidence="2 3">JCM 15900</strain>
    </source>
</reference>
<evidence type="ECO:0000313" key="2">
    <source>
        <dbReference type="EMBL" id="GAA2095483.1"/>
    </source>
</evidence>
<gene>
    <name evidence="2" type="ORF">GCM10009823_15090</name>
</gene>
<comment type="caution">
    <text evidence="2">The sequence shown here is derived from an EMBL/GenBank/DDBJ whole genome shotgun (WGS) entry which is preliminary data.</text>
</comment>
<name>A0ABN2WPW0_9MICO</name>
<feature type="domain" description="YdhG-like" evidence="1">
    <location>
        <begin position="30"/>
        <end position="132"/>
    </location>
</feature>
<dbReference type="Proteomes" id="UP001500984">
    <property type="component" value="Unassembled WGS sequence"/>
</dbReference>
<keyword evidence="3" id="KW-1185">Reference proteome</keyword>
<evidence type="ECO:0000259" key="1">
    <source>
        <dbReference type="Pfam" id="PF08818"/>
    </source>
</evidence>
<proteinExistence type="predicted"/>
<dbReference type="EMBL" id="BAAAPZ010000004">
    <property type="protein sequence ID" value="GAA2095483.1"/>
    <property type="molecule type" value="Genomic_DNA"/>
</dbReference>
<protein>
    <recommendedName>
        <fullName evidence="1">YdhG-like domain-containing protein</fullName>
    </recommendedName>
</protein>
<evidence type="ECO:0000313" key="3">
    <source>
        <dbReference type="Proteomes" id="UP001500984"/>
    </source>
</evidence>
<accession>A0ABN2WPW0</accession>
<organism evidence="2 3">
    <name type="scientific">Brevibacterium salitolerans</name>
    <dbReference type="NCBI Taxonomy" id="1403566"/>
    <lineage>
        <taxon>Bacteria</taxon>
        <taxon>Bacillati</taxon>
        <taxon>Actinomycetota</taxon>
        <taxon>Actinomycetes</taxon>
        <taxon>Micrococcales</taxon>
        <taxon>Brevibacteriaceae</taxon>
        <taxon>Brevibacterium</taxon>
    </lineage>
</organism>
<sequence>MRMPAEKQPTTAPTGADPLEYVRTLEAPRRRAHGELLLELYGRATGEPPVMWGESMVGYGSCDYTYASGWSGTVFRAGFRPGRAKISLYGLPSHEAAPELWEKLGKHSRGASCTYINKPEDIDLDVLTQLIRVGWEGGDGGC</sequence>
<dbReference type="Pfam" id="PF08818">
    <property type="entry name" value="DUF1801"/>
    <property type="match status" value="1"/>
</dbReference>
<dbReference type="InterPro" id="IPR014922">
    <property type="entry name" value="YdhG-like"/>
</dbReference>